<feature type="chain" id="PRO_5012394768" evidence="5">
    <location>
        <begin position="20"/>
        <end position="386"/>
    </location>
</feature>
<dbReference type="PROSITE" id="PS50005">
    <property type="entry name" value="TPR"/>
    <property type="match status" value="2"/>
</dbReference>
<organism evidence="6 7">
    <name type="scientific">Marivirga sericea</name>
    <dbReference type="NCBI Taxonomy" id="1028"/>
    <lineage>
        <taxon>Bacteria</taxon>
        <taxon>Pseudomonadati</taxon>
        <taxon>Bacteroidota</taxon>
        <taxon>Cytophagia</taxon>
        <taxon>Cytophagales</taxon>
        <taxon>Marivirgaceae</taxon>
        <taxon>Marivirga</taxon>
    </lineage>
</organism>
<evidence type="ECO:0000313" key="6">
    <source>
        <dbReference type="EMBL" id="SMG12864.1"/>
    </source>
</evidence>
<dbReference type="RefSeq" id="WP_085515550.1">
    <property type="nucleotide sequence ID" value="NZ_FXAW01000001.1"/>
</dbReference>
<dbReference type="Proteomes" id="UP000193804">
    <property type="component" value="Unassembled WGS sequence"/>
</dbReference>
<dbReference type="Pfam" id="PF00515">
    <property type="entry name" value="TPR_1"/>
    <property type="match status" value="1"/>
</dbReference>
<dbReference type="AlphaFoldDB" id="A0A1X7IET6"/>
<dbReference type="InterPro" id="IPR011990">
    <property type="entry name" value="TPR-like_helical_dom_sf"/>
</dbReference>
<dbReference type="PROSITE" id="PS50293">
    <property type="entry name" value="TPR_REGION"/>
    <property type="match status" value="1"/>
</dbReference>
<accession>A0A1X7IET6</accession>
<reference evidence="7" key="1">
    <citation type="submission" date="2017-04" db="EMBL/GenBank/DDBJ databases">
        <authorList>
            <person name="Varghese N."/>
            <person name="Submissions S."/>
        </authorList>
    </citation>
    <scope>NUCLEOTIDE SEQUENCE [LARGE SCALE GENOMIC DNA]</scope>
    <source>
        <strain evidence="7">DSM 4125</strain>
    </source>
</reference>
<feature type="repeat" description="TPR" evidence="3">
    <location>
        <begin position="249"/>
        <end position="282"/>
    </location>
</feature>
<evidence type="ECO:0000256" key="5">
    <source>
        <dbReference type="SAM" id="SignalP"/>
    </source>
</evidence>
<keyword evidence="5" id="KW-0732">Signal</keyword>
<dbReference type="InterPro" id="IPR052346">
    <property type="entry name" value="O-mannosyl-transferase_TMTC"/>
</dbReference>
<name>A0A1X7IET6_9BACT</name>
<keyword evidence="2 3" id="KW-0802">TPR repeat</keyword>
<sequence>MKKLALFFAFVLVAGLSFAQNSNVRKADRALENGDLQEAKDLINEAAEHEKTINDPKTWYTRGTIYQAILNDEGYSEELVKEAAKSYDKVFSMVEEGDKYFTLSDLKVQELWGGFVNEGSEAYSAQKYEDAVKAFDKALLVIPDDTTATLYAGVASQQLQNNQDALKYYYRLLDLDYHSEDIYGSIISIERYGNEDMEKALEMTRIAKEKFPENDTFEKQEINLLINSGQVDVAKDRINDAIEKDPNNANLYFNLGYLYEQLEQPDKAEEAYLKAIEIDPDYLDANFNYAVYYYNKAADLLAKARDMDLQTYRKKGKALEKEAVGYLEKSKPYFEKALEIAPEELAVIETLQTVYAQLGENEKSEEMRKKAEKLGADGKAKMTDKK</sequence>
<dbReference type="Pfam" id="PF13181">
    <property type="entry name" value="TPR_8"/>
    <property type="match status" value="1"/>
</dbReference>
<gene>
    <name evidence="6" type="ORF">SAMN05661096_00551</name>
</gene>
<evidence type="ECO:0000256" key="2">
    <source>
        <dbReference type="ARBA" id="ARBA00022803"/>
    </source>
</evidence>
<dbReference type="OrthoDB" id="739506at2"/>
<feature type="region of interest" description="Disordered" evidence="4">
    <location>
        <begin position="359"/>
        <end position="386"/>
    </location>
</feature>
<keyword evidence="1" id="KW-0677">Repeat</keyword>
<feature type="compositionally biased region" description="Basic and acidic residues" evidence="4">
    <location>
        <begin position="360"/>
        <end position="386"/>
    </location>
</feature>
<proteinExistence type="predicted"/>
<dbReference type="SUPFAM" id="SSF48452">
    <property type="entry name" value="TPR-like"/>
    <property type="match status" value="1"/>
</dbReference>
<evidence type="ECO:0000256" key="1">
    <source>
        <dbReference type="ARBA" id="ARBA00022737"/>
    </source>
</evidence>
<evidence type="ECO:0000256" key="3">
    <source>
        <dbReference type="PROSITE-ProRule" id="PRU00339"/>
    </source>
</evidence>
<feature type="signal peptide" evidence="5">
    <location>
        <begin position="1"/>
        <end position="19"/>
    </location>
</feature>
<feature type="repeat" description="TPR" evidence="3">
    <location>
        <begin position="112"/>
        <end position="145"/>
    </location>
</feature>
<dbReference type="InterPro" id="IPR019734">
    <property type="entry name" value="TPR_rpt"/>
</dbReference>
<dbReference type="PANTHER" id="PTHR44227">
    <property type="match status" value="1"/>
</dbReference>
<dbReference type="EMBL" id="FXAW01000001">
    <property type="protein sequence ID" value="SMG12864.1"/>
    <property type="molecule type" value="Genomic_DNA"/>
</dbReference>
<dbReference type="PANTHER" id="PTHR44227:SF3">
    <property type="entry name" value="PROTEIN O-MANNOSYL-TRANSFERASE TMTC4"/>
    <property type="match status" value="1"/>
</dbReference>
<evidence type="ECO:0000313" key="7">
    <source>
        <dbReference type="Proteomes" id="UP000193804"/>
    </source>
</evidence>
<dbReference type="Gene3D" id="1.25.40.10">
    <property type="entry name" value="Tetratricopeptide repeat domain"/>
    <property type="match status" value="2"/>
</dbReference>
<dbReference type="Pfam" id="PF13432">
    <property type="entry name" value="TPR_16"/>
    <property type="match status" value="1"/>
</dbReference>
<protein>
    <submittedName>
        <fullName evidence="6">Tetratricopeptide repeat-containing protein</fullName>
    </submittedName>
</protein>
<evidence type="ECO:0000256" key="4">
    <source>
        <dbReference type="SAM" id="MobiDB-lite"/>
    </source>
</evidence>
<keyword evidence="7" id="KW-1185">Reference proteome</keyword>
<dbReference type="SMART" id="SM00028">
    <property type="entry name" value="TPR"/>
    <property type="match status" value="4"/>
</dbReference>
<dbReference type="STRING" id="1028.SAMN05661096_00551"/>